<feature type="compositionally biased region" description="Basic and acidic residues" evidence="1">
    <location>
        <begin position="12"/>
        <end position="21"/>
    </location>
</feature>
<evidence type="ECO:0000313" key="3">
    <source>
        <dbReference type="Proteomes" id="UP000887458"/>
    </source>
</evidence>
<feature type="region of interest" description="Disordered" evidence="1">
    <location>
        <begin position="1"/>
        <end position="21"/>
    </location>
</feature>
<dbReference type="Proteomes" id="UP000887458">
    <property type="component" value="Unassembled WGS sequence"/>
</dbReference>
<evidence type="ECO:0000256" key="1">
    <source>
        <dbReference type="SAM" id="MobiDB-lite"/>
    </source>
</evidence>
<protein>
    <submittedName>
        <fullName evidence="2">Uncharacterized protein</fullName>
    </submittedName>
</protein>
<organism evidence="2 3">
    <name type="scientific">Dermatophagoides pteronyssinus</name>
    <name type="common">European house dust mite</name>
    <dbReference type="NCBI Taxonomy" id="6956"/>
    <lineage>
        <taxon>Eukaryota</taxon>
        <taxon>Metazoa</taxon>
        <taxon>Ecdysozoa</taxon>
        <taxon>Arthropoda</taxon>
        <taxon>Chelicerata</taxon>
        <taxon>Arachnida</taxon>
        <taxon>Acari</taxon>
        <taxon>Acariformes</taxon>
        <taxon>Sarcoptiformes</taxon>
        <taxon>Astigmata</taxon>
        <taxon>Psoroptidia</taxon>
        <taxon>Analgoidea</taxon>
        <taxon>Pyroglyphidae</taxon>
        <taxon>Dermatophagoidinae</taxon>
        <taxon>Dermatophagoides</taxon>
    </lineage>
</organism>
<dbReference type="EMBL" id="NJHN03000008">
    <property type="protein sequence ID" value="KAH9426643.1"/>
    <property type="molecule type" value="Genomic_DNA"/>
</dbReference>
<name>A0ABQ8JVK0_DERPT</name>
<reference evidence="2 3" key="2">
    <citation type="journal article" date="2022" name="Mol. Biol. Evol.">
        <title>Comparative Genomics Reveals Insights into the Divergent Evolution of Astigmatic Mites and Household Pest Adaptations.</title>
        <authorList>
            <person name="Xiong Q."/>
            <person name="Wan A.T."/>
            <person name="Liu X."/>
            <person name="Fung C.S."/>
            <person name="Xiao X."/>
            <person name="Malainual N."/>
            <person name="Hou J."/>
            <person name="Wang L."/>
            <person name="Wang M."/>
            <person name="Yang K.Y."/>
            <person name="Cui Y."/>
            <person name="Leung E.L."/>
            <person name="Nong W."/>
            <person name="Shin S.K."/>
            <person name="Au S.W."/>
            <person name="Jeong K.Y."/>
            <person name="Chew F.T."/>
            <person name="Hui J.H."/>
            <person name="Leung T.F."/>
            <person name="Tungtrongchitr A."/>
            <person name="Zhong N."/>
            <person name="Liu Z."/>
            <person name="Tsui S.K."/>
        </authorList>
    </citation>
    <scope>NUCLEOTIDE SEQUENCE [LARGE SCALE GENOMIC DNA]</scope>
    <source>
        <strain evidence="2">Derp</strain>
    </source>
</reference>
<accession>A0ABQ8JVK0</accession>
<reference evidence="2 3" key="1">
    <citation type="journal article" date="2018" name="J. Allergy Clin. Immunol.">
        <title>High-quality assembly of Dermatophagoides pteronyssinus genome and transcriptome reveals a wide range of novel allergens.</title>
        <authorList>
            <person name="Liu X.Y."/>
            <person name="Yang K.Y."/>
            <person name="Wang M.Q."/>
            <person name="Kwok J.S."/>
            <person name="Zeng X."/>
            <person name="Yang Z."/>
            <person name="Xiao X.J."/>
            <person name="Lau C.P."/>
            <person name="Li Y."/>
            <person name="Huang Z.M."/>
            <person name="Ba J.G."/>
            <person name="Yim A.K."/>
            <person name="Ouyang C.Y."/>
            <person name="Ngai S.M."/>
            <person name="Chan T.F."/>
            <person name="Leung E.L."/>
            <person name="Liu L."/>
            <person name="Liu Z.G."/>
            <person name="Tsui S.K."/>
        </authorList>
    </citation>
    <scope>NUCLEOTIDE SEQUENCE [LARGE SCALE GENOMIC DNA]</scope>
    <source>
        <strain evidence="2">Derp</strain>
    </source>
</reference>
<proteinExistence type="predicted"/>
<sequence>MKKVSKMAPHPLKKDTDREGKKEIGTLKTIGPITTTNINNIAIALIIITVRSEFARVNISVGGSCDSINGGCMIGRCGPFTEYTGFVHDGAVVFGLWIG</sequence>
<keyword evidence="3" id="KW-1185">Reference proteome</keyword>
<gene>
    <name evidence="2" type="ORF">DERP_002742</name>
</gene>
<evidence type="ECO:0000313" key="2">
    <source>
        <dbReference type="EMBL" id="KAH9426643.1"/>
    </source>
</evidence>
<comment type="caution">
    <text evidence="2">The sequence shown here is derived from an EMBL/GenBank/DDBJ whole genome shotgun (WGS) entry which is preliminary data.</text>
</comment>